<dbReference type="EMBL" id="JAVRRG010000327">
    <property type="protein sequence ID" value="KAK5072326.1"/>
    <property type="molecule type" value="Genomic_DNA"/>
</dbReference>
<dbReference type="Pfam" id="PF13093">
    <property type="entry name" value="FTA4"/>
    <property type="match status" value="1"/>
</dbReference>
<proteinExistence type="predicted"/>
<feature type="compositionally biased region" description="Basic and acidic residues" evidence="2">
    <location>
        <begin position="128"/>
        <end position="147"/>
    </location>
</feature>
<dbReference type="Proteomes" id="UP001345013">
    <property type="component" value="Unassembled WGS sequence"/>
</dbReference>
<gene>
    <name evidence="3" type="ORF">LTR24_010434</name>
</gene>
<evidence type="ECO:0000256" key="2">
    <source>
        <dbReference type="SAM" id="MobiDB-lite"/>
    </source>
</evidence>
<reference evidence="3 4" key="1">
    <citation type="submission" date="2023-08" db="EMBL/GenBank/DDBJ databases">
        <title>Black Yeasts Isolated from many extreme environments.</title>
        <authorList>
            <person name="Coleine C."/>
            <person name="Stajich J.E."/>
            <person name="Selbmann L."/>
        </authorList>
    </citation>
    <scope>NUCLEOTIDE SEQUENCE [LARGE SCALE GENOMIC DNA]</scope>
    <source>
        <strain evidence="3 4">CCFEE 5885</strain>
    </source>
</reference>
<feature type="region of interest" description="Disordered" evidence="2">
    <location>
        <begin position="122"/>
        <end position="171"/>
    </location>
</feature>
<comment type="caution">
    <text evidence="3">The sequence shown here is derived from an EMBL/GenBank/DDBJ whole genome shotgun (WGS) entry which is preliminary data.</text>
</comment>
<sequence>MGPSDASSTLTSSKSSFVTSQIRLLSQPLLAPSVNTLPDAATEKLISAINKKITSHNRLHFGLESQRHVVEQIDGIYWRDVLAGGLPVRKAETTVKRDVDFTESGKAIPKQWEDVVLDERPRKRKRKRTEDRQREHHDSVTEAEAEKSMQGSYEDTERASQEEESQAEPQARAYTALREKLHSQTERRDELRRKLGQYKKLRALLTPFDKPQESIQPNLVTRDNKELEAELAKMRVLLARVGKGIQAQQHQTQAQHHDAIRENVMTDAKKLEAVLGLG</sequence>
<evidence type="ECO:0000256" key="1">
    <source>
        <dbReference type="SAM" id="Coils"/>
    </source>
</evidence>
<feature type="coiled-coil region" evidence="1">
    <location>
        <begin position="174"/>
        <end position="201"/>
    </location>
</feature>
<protein>
    <submittedName>
        <fullName evidence="3">Uncharacterized protein</fullName>
    </submittedName>
</protein>
<name>A0ABR0JU12_9EURO</name>
<organism evidence="3 4">
    <name type="scientific">Lithohypha guttulata</name>
    <dbReference type="NCBI Taxonomy" id="1690604"/>
    <lineage>
        <taxon>Eukaryota</taxon>
        <taxon>Fungi</taxon>
        <taxon>Dikarya</taxon>
        <taxon>Ascomycota</taxon>
        <taxon>Pezizomycotina</taxon>
        <taxon>Eurotiomycetes</taxon>
        <taxon>Chaetothyriomycetidae</taxon>
        <taxon>Chaetothyriales</taxon>
        <taxon>Trichomeriaceae</taxon>
        <taxon>Lithohypha</taxon>
    </lineage>
</organism>
<accession>A0ABR0JU12</accession>
<dbReference type="PANTHER" id="PTHR42040">
    <property type="entry name" value="INNER KINETOCHORE SUBUNIT FTA4"/>
    <property type="match status" value="1"/>
</dbReference>
<keyword evidence="4" id="KW-1185">Reference proteome</keyword>
<dbReference type="PANTHER" id="PTHR42040:SF1">
    <property type="entry name" value="INNER KINETOCHORE SUBUNIT FTA4"/>
    <property type="match status" value="1"/>
</dbReference>
<keyword evidence="1" id="KW-0175">Coiled coil</keyword>
<evidence type="ECO:0000313" key="4">
    <source>
        <dbReference type="Proteomes" id="UP001345013"/>
    </source>
</evidence>
<evidence type="ECO:0000313" key="3">
    <source>
        <dbReference type="EMBL" id="KAK5072326.1"/>
    </source>
</evidence>
<dbReference type="InterPro" id="IPR025207">
    <property type="entry name" value="Sim4_Fta4"/>
</dbReference>